<dbReference type="Proteomes" id="UP000282515">
    <property type="component" value="Unassembled WGS sequence"/>
</dbReference>
<sequence length="74" mass="8146">MPDDDDVLDATEAIARLERWETHGGAWQVLDDGKSTGRTRIALLRCDGGEEVDRLESADADVFRWLVSRGGASD</sequence>
<organism evidence="1 2">
    <name type="scientific">Aeromicrobium phragmitis</name>
    <dbReference type="NCBI Taxonomy" id="2478914"/>
    <lineage>
        <taxon>Bacteria</taxon>
        <taxon>Bacillati</taxon>
        <taxon>Actinomycetota</taxon>
        <taxon>Actinomycetes</taxon>
        <taxon>Propionibacteriales</taxon>
        <taxon>Nocardioidaceae</taxon>
        <taxon>Aeromicrobium</taxon>
    </lineage>
</organism>
<comment type="caution">
    <text evidence="1">The sequence shown here is derived from an EMBL/GenBank/DDBJ whole genome shotgun (WGS) entry which is preliminary data.</text>
</comment>
<dbReference type="OrthoDB" id="3431291at2"/>
<dbReference type="EMBL" id="RDBF01000002">
    <property type="protein sequence ID" value="RLV56765.1"/>
    <property type="molecule type" value="Genomic_DNA"/>
</dbReference>
<keyword evidence="2" id="KW-1185">Reference proteome</keyword>
<gene>
    <name evidence="1" type="ORF">D9V41_03005</name>
</gene>
<dbReference type="RefSeq" id="WP_121793066.1">
    <property type="nucleotide sequence ID" value="NZ_RDBF01000002.1"/>
</dbReference>
<name>A0A3L8PN20_9ACTN</name>
<dbReference type="AlphaFoldDB" id="A0A3L8PN20"/>
<accession>A0A3L8PN20</accession>
<reference evidence="1 2" key="1">
    <citation type="submission" date="2018-10" db="EMBL/GenBank/DDBJ databases">
        <title>Aeromicrobium sp. 9W16Y-2 whole genome shotgun sequence.</title>
        <authorList>
            <person name="Li F."/>
        </authorList>
    </citation>
    <scope>NUCLEOTIDE SEQUENCE [LARGE SCALE GENOMIC DNA]</scope>
    <source>
        <strain evidence="1 2">9W16Y-2</strain>
    </source>
</reference>
<evidence type="ECO:0000313" key="1">
    <source>
        <dbReference type="EMBL" id="RLV56765.1"/>
    </source>
</evidence>
<proteinExistence type="predicted"/>
<protein>
    <submittedName>
        <fullName evidence="1">Uncharacterized protein</fullName>
    </submittedName>
</protein>
<evidence type="ECO:0000313" key="2">
    <source>
        <dbReference type="Proteomes" id="UP000282515"/>
    </source>
</evidence>